<keyword evidence="2" id="KW-1185">Reference proteome</keyword>
<sequence>MSRKRRPERNSLATIVKTNKIGNHHNNSRKISKTKRNREEIYNADAKDSKG</sequence>
<feature type="compositionally biased region" description="Basic and acidic residues" evidence="1">
    <location>
        <begin position="37"/>
        <end position="51"/>
    </location>
</feature>
<dbReference type="Proteomes" id="UP000887565">
    <property type="component" value="Unplaced"/>
</dbReference>
<name>A0A915L4U7_ROMCU</name>
<dbReference type="AlphaFoldDB" id="A0A915L4U7"/>
<evidence type="ECO:0000313" key="3">
    <source>
        <dbReference type="WBParaSite" id="nRc.2.0.1.t44800-RA"/>
    </source>
</evidence>
<proteinExistence type="predicted"/>
<evidence type="ECO:0000313" key="2">
    <source>
        <dbReference type="Proteomes" id="UP000887565"/>
    </source>
</evidence>
<dbReference type="WBParaSite" id="nRc.2.0.1.t44800-RA">
    <property type="protein sequence ID" value="nRc.2.0.1.t44800-RA"/>
    <property type="gene ID" value="nRc.2.0.1.g44800"/>
</dbReference>
<organism evidence="2 3">
    <name type="scientific">Romanomermis culicivorax</name>
    <name type="common">Nematode worm</name>
    <dbReference type="NCBI Taxonomy" id="13658"/>
    <lineage>
        <taxon>Eukaryota</taxon>
        <taxon>Metazoa</taxon>
        <taxon>Ecdysozoa</taxon>
        <taxon>Nematoda</taxon>
        <taxon>Enoplea</taxon>
        <taxon>Dorylaimia</taxon>
        <taxon>Mermithida</taxon>
        <taxon>Mermithoidea</taxon>
        <taxon>Mermithidae</taxon>
        <taxon>Romanomermis</taxon>
    </lineage>
</organism>
<feature type="region of interest" description="Disordered" evidence="1">
    <location>
        <begin position="21"/>
        <end position="51"/>
    </location>
</feature>
<feature type="compositionally biased region" description="Basic residues" evidence="1">
    <location>
        <begin position="22"/>
        <end position="36"/>
    </location>
</feature>
<protein>
    <submittedName>
        <fullName evidence="3">Uncharacterized protein</fullName>
    </submittedName>
</protein>
<reference evidence="3" key="1">
    <citation type="submission" date="2022-11" db="UniProtKB">
        <authorList>
            <consortium name="WormBaseParasite"/>
        </authorList>
    </citation>
    <scope>IDENTIFICATION</scope>
</reference>
<evidence type="ECO:0000256" key="1">
    <source>
        <dbReference type="SAM" id="MobiDB-lite"/>
    </source>
</evidence>
<accession>A0A915L4U7</accession>